<evidence type="ECO:0000256" key="4">
    <source>
        <dbReference type="ARBA" id="ARBA00022840"/>
    </source>
</evidence>
<dbReference type="Proteomes" id="UP000680839">
    <property type="component" value="Chromosome"/>
</dbReference>
<dbReference type="AlphaFoldDB" id="A0A975NFP3"/>
<gene>
    <name evidence="7" type="ORF">KMZ29_00545</name>
</gene>
<dbReference type="CDD" id="cd14014">
    <property type="entry name" value="STKc_PknB_like"/>
    <property type="match status" value="1"/>
</dbReference>
<dbReference type="SMART" id="SM00220">
    <property type="entry name" value="S_TKc"/>
    <property type="match status" value="1"/>
</dbReference>
<evidence type="ECO:0000313" key="8">
    <source>
        <dbReference type="Proteomes" id="UP000680839"/>
    </source>
</evidence>
<dbReference type="SUPFAM" id="SSF56112">
    <property type="entry name" value="Protein kinase-like (PK-like)"/>
    <property type="match status" value="1"/>
</dbReference>
<keyword evidence="4" id="KW-0067">ATP-binding</keyword>
<keyword evidence="5" id="KW-0175">Coiled coil</keyword>
<dbReference type="PANTHER" id="PTHR43289">
    <property type="entry name" value="MITOGEN-ACTIVATED PROTEIN KINASE KINASE KINASE 20-RELATED"/>
    <property type="match status" value="1"/>
</dbReference>
<keyword evidence="3 7" id="KW-0418">Kinase</keyword>
<dbReference type="InterPro" id="IPR000719">
    <property type="entry name" value="Prot_kinase_dom"/>
</dbReference>
<dbReference type="EMBL" id="CP076134">
    <property type="protein sequence ID" value="QWG13279.1"/>
    <property type="molecule type" value="Genomic_DNA"/>
</dbReference>
<keyword evidence="7" id="KW-0723">Serine/threonine-protein kinase</keyword>
<protein>
    <submittedName>
        <fullName evidence="7">Serine/threonine protein kinase</fullName>
    </submittedName>
</protein>
<evidence type="ECO:0000256" key="5">
    <source>
        <dbReference type="SAM" id="Coils"/>
    </source>
</evidence>
<name>A0A975NFP3_9BRAD</name>
<evidence type="ECO:0000259" key="6">
    <source>
        <dbReference type="PROSITE" id="PS50011"/>
    </source>
</evidence>
<dbReference type="PANTHER" id="PTHR43289:SF34">
    <property type="entry name" value="SERINE_THREONINE-PROTEIN KINASE YBDM-RELATED"/>
    <property type="match status" value="1"/>
</dbReference>
<feature type="coiled-coil region" evidence="5">
    <location>
        <begin position="378"/>
        <end position="405"/>
    </location>
</feature>
<keyword evidence="2" id="KW-0547">Nucleotide-binding</keyword>
<dbReference type="GO" id="GO:0004674">
    <property type="term" value="F:protein serine/threonine kinase activity"/>
    <property type="evidence" value="ECO:0007669"/>
    <property type="project" value="UniProtKB-KW"/>
</dbReference>
<dbReference type="PROSITE" id="PS50011">
    <property type="entry name" value="PROTEIN_KINASE_DOM"/>
    <property type="match status" value="1"/>
</dbReference>
<sequence length="414" mass="45409">MAKLKSPVALETAFAVYTLDEILGEGGAGRVYGGKSAEGAAVAVKVLTNTSRDKRARFKNEIAFLSRNRHPNIVTVFDYGLADEGSISGPFYVMSRFASNLRTLMTTGISPGSVLSVFGKVLDGVEAAHLQGVVHRDLKPENVLSDPTGGVLAVADFGIASFTESLLVTAAQTGPTQRLANFQYAAPEQRLAGRVITKAADVYALGLMLNEMFTKQIPHGTEFDLIARSHPDFGYLDAVVAQMLRQNPSERPASIDAVKDLLQRSQSAEISRQKLSAITKEVVKVGEIDDDLAHTPPKIVGADWDGAWLTITFDKPVHDLWVRALNNMGNYEAVWNRGPETFTFSGKTARVPTSSEDAQRIIDHLKNWLPRATARLKYDLEQKAQADAEKRRRELAEQKAREESLLNVNTNLKF</sequence>
<dbReference type="Pfam" id="PF00069">
    <property type="entry name" value="Pkinase"/>
    <property type="match status" value="1"/>
</dbReference>
<keyword evidence="1" id="KW-0808">Transferase</keyword>
<organism evidence="7 8">
    <name type="scientific">Bradyrhizobium sediminis</name>
    <dbReference type="NCBI Taxonomy" id="2840469"/>
    <lineage>
        <taxon>Bacteria</taxon>
        <taxon>Pseudomonadati</taxon>
        <taxon>Pseudomonadota</taxon>
        <taxon>Alphaproteobacteria</taxon>
        <taxon>Hyphomicrobiales</taxon>
        <taxon>Nitrobacteraceae</taxon>
        <taxon>Bradyrhizobium</taxon>
    </lineage>
</organism>
<proteinExistence type="predicted"/>
<evidence type="ECO:0000256" key="2">
    <source>
        <dbReference type="ARBA" id="ARBA00022741"/>
    </source>
</evidence>
<reference evidence="7" key="1">
    <citation type="submission" date="2021-06" db="EMBL/GenBank/DDBJ databases">
        <title>Bradyrhizobium sp. S2-20-1 Genome sequencing.</title>
        <authorList>
            <person name="Jin L."/>
        </authorList>
    </citation>
    <scope>NUCLEOTIDE SEQUENCE</scope>
    <source>
        <strain evidence="7">S2-20-1</strain>
    </source>
</reference>
<dbReference type="GO" id="GO:0005524">
    <property type="term" value="F:ATP binding"/>
    <property type="evidence" value="ECO:0007669"/>
    <property type="project" value="UniProtKB-KW"/>
</dbReference>
<accession>A0A975NFP3</accession>
<feature type="domain" description="Protein kinase" evidence="6">
    <location>
        <begin position="17"/>
        <end position="263"/>
    </location>
</feature>
<dbReference type="Gene3D" id="1.10.510.10">
    <property type="entry name" value="Transferase(Phosphotransferase) domain 1"/>
    <property type="match status" value="1"/>
</dbReference>
<evidence type="ECO:0000256" key="1">
    <source>
        <dbReference type="ARBA" id="ARBA00022679"/>
    </source>
</evidence>
<dbReference type="InterPro" id="IPR011009">
    <property type="entry name" value="Kinase-like_dom_sf"/>
</dbReference>
<evidence type="ECO:0000313" key="7">
    <source>
        <dbReference type="EMBL" id="QWG13279.1"/>
    </source>
</evidence>
<evidence type="ECO:0000256" key="3">
    <source>
        <dbReference type="ARBA" id="ARBA00022777"/>
    </source>
</evidence>
<dbReference type="RefSeq" id="WP_215622014.1">
    <property type="nucleotide sequence ID" value="NZ_CP076134.1"/>
</dbReference>